<dbReference type="PROSITE" id="PS51219">
    <property type="entry name" value="DPCK"/>
    <property type="match status" value="1"/>
</dbReference>
<dbReference type="GO" id="GO:0005524">
    <property type="term" value="F:ATP binding"/>
    <property type="evidence" value="ECO:0007669"/>
    <property type="project" value="UniProtKB-KW"/>
</dbReference>
<sequence>GGIGAGKTTVSKLFKQLGAPVIDCDEIAHHITEPNTPLHKTIIDRFGKSILMHDGRLDRKKLRLIIFSNDKEKKWLENLLHPVIMTTLQDKIARLNAPYCLLVIPLLTESVSKFHFLHRICVIDTPEEIQIERTKKRDDTSASVVKKIIASQASRKQRRDIADDLLYNEGDLTSLKTQVEALHNKYLGTSATPG</sequence>
<keyword evidence="2" id="KW-0067">ATP-binding</keyword>
<dbReference type="GO" id="GO:0015937">
    <property type="term" value="P:coenzyme A biosynthetic process"/>
    <property type="evidence" value="ECO:0007669"/>
    <property type="project" value="InterPro"/>
</dbReference>
<dbReference type="PANTHER" id="PTHR10695">
    <property type="entry name" value="DEPHOSPHO-COA KINASE-RELATED"/>
    <property type="match status" value="1"/>
</dbReference>
<dbReference type="SUPFAM" id="SSF52540">
    <property type="entry name" value="P-loop containing nucleoside triphosphate hydrolases"/>
    <property type="match status" value="1"/>
</dbReference>
<dbReference type="InterPro" id="IPR001977">
    <property type="entry name" value="Depp_CoAkinase"/>
</dbReference>
<organism evidence="3">
    <name type="scientific">marine sediment metagenome</name>
    <dbReference type="NCBI Taxonomy" id="412755"/>
    <lineage>
        <taxon>unclassified sequences</taxon>
        <taxon>metagenomes</taxon>
        <taxon>ecological metagenomes</taxon>
    </lineage>
</organism>
<dbReference type="PANTHER" id="PTHR10695:SF46">
    <property type="entry name" value="BIFUNCTIONAL COENZYME A SYNTHASE-RELATED"/>
    <property type="match status" value="1"/>
</dbReference>
<proteinExistence type="inferred from homology"/>
<dbReference type="InterPro" id="IPR027417">
    <property type="entry name" value="P-loop_NTPase"/>
</dbReference>
<dbReference type="EMBL" id="BART01004694">
    <property type="protein sequence ID" value="GAG55844.1"/>
    <property type="molecule type" value="Genomic_DNA"/>
</dbReference>
<comment type="caution">
    <text evidence="3">The sequence shown here is derived from an EMBL/GenBank/DDBJ whole genome shotgun (WGS) entry which is preliminary data.</text>
</comment>
<reference evidence="3" key="1">
    <citation type="journal article" date="2014" name="Front. Microbiol.">
        <title>High frequency of phylogenetically diverse reductive dehalogenase-homologous genes in deep subseafloor sedimentary metagenomes.</title>
        <authorList>
            <person name="Kawai M."/>
            <person name="Futagami T."/>
            <person name="Toyoda A."/>
            <person name="Takaki Y."/>
            <person name="Nishi S."/>
            <person name="Hori S."/>
            <person name="Arai W."/>
            <person name="Tsubouchi T."/>
            <person name="Morono Y."/>
            <person name="Uchiyama I."/>
            <person name="Ito T."/>
            <person name="Fujiyama A."/>
            <person name="Inagaki F."/>
            <person name="Takami H."/>
        </authorList>
    </citation>
    <scope>NUCLEOTIDE SEQUENCE</scope>
    <source>
        <strain evidence="3">Expedition CK06-06</strain>
    </source>
</reference>
<dbReference type="HAMAP" id="MF_00376">
    <property type="entry name" value="Dephospho_CoA_kinase"/>
    <property type="match status" value="1"/>
</dbReference>
<evidence type="ECO:0008006" key="4">
    <source>
        <dbReference type="Google" id="ProtNLM"/>
    </source>
</evidence>
<feature type="non-terminal residue" evidence="3">
    <location>
        <position position="1"/>
    </location>
</feature>
<dbReference type="Pfam" id="PF01121">
    <property type="entry name" value="CoaE"/>
    <property type="match status" value="1"/>
</dbReference>
<dbReference type="NCBIfam" id="TIGR00152">
    <property type="entry name" value="dephospho-CoA kinase"/>
    <property type="match status" value="1"/>
</dbReference>
<keyword evidence="1" id="KW-0547">Nucleotide-binding</keyword>
<dbReference type="Gene3D" id="3.40.50.300">
    <property type="entry name" value="P-loop containing nucleotide triphosphate hydrolases"/>
    <property type="match status" value="1"/>
</dbReference>
<evidence type="ECO:0000256" key="2">
    <source>
        <dbReference type="ARBA" id="ARBA00022840"/>
    </source>
</evidence>
<dbReference type="GO" id="GO:0004140">
    <property type="term" value="F:dephospho-CoA kinase activity"/>
    <property type="evidence" value="ECO:0007669"/>
    <property type="project" value="InterPro"/>
</dbReference>
<protein>
    <recommendedName>
        <fullName evidence="4">Dephospho-CoA kinase</fullName>
    </recommendedName>
</protein>
<gene>
    <name evidence="3" type="ORF">S01H4_11548</name>
</gene>
<name>X0YIG3_9ZZZZ</name>
<dbReference type="AlphaFoldDB" id="X0YIG3"/>
<evidence type="ECO:0000256" key="1">
    <source>
        <dbReference type="ARBA" id="ARBA00022741"/>
    </source>
</evidence>
<dbReference type="CDD" id="cd02022">
    <property type="entry name" value="DPCK"/>
    <property type="match status" value="1"/>
</dbReference>
<accession>X0YIG3</accession>
<evidence type="ECO:0000313" key="3">
    <source>
        <dbReference type="EMBL" id="GAG55844.1"/>
    </source>
</evidence>